<dbReference type="EMBL" id="JANUHC010000001">
    <property type="protein sequence ID" value="MCS0627875.1"/>
    <property type="molecule type" value="Genomic_DNA"/>
</dbReference>
<sequence length="93" mass="10764">MDDLRLALEVLLHSLLNNHKSLENQTQPLGAFIKQPKGSPELANMFCKLFEYYSKYQNTYVKHDAAVVEEEVDFIFEVTSCFMRHLVRIASQA</sequence>
<organism evidence="1 2">
    <name type="scientific">Telluria mixta</name>
    <dbReference type="NCBI Taxonomy" id="34071"/>
    <lineage>
        <taxon>Bacteria</taxon>
        <taxon>Pseudomonadati</taxon>
        <taxon>Pseudomonadota</taxon>
        <taxon>Betaproteobacteria</taxon>
        <taxon>Burkholderiales</taxon>
        <taxon>Oxalobacteraceae</taxon>
        <taxon>Telluria group</taxon>
        <taxon>Telluria</taxon>
    </lineage>
</organism>
<gene>
    <name evidence="1" type="ORF">NX786_00745</name>
</gene>
<reference evidence="1" key="1">
    <citation type="submission" date="2022-08" db="EMBL/GenBank/DDBJ databases">
        <title>Reclassification of Massilia species as members of the genera Telluria, Duganella, Pseudoduganella, Mokoshia gen. nov. and Zemynaea gen. nov. using orthogonal and non-orthogonal genome-based approaches.</title>
        <authorList>
            <person name="Bowman J.P."/>
        </authorList>
    </citation>
    <scope>NUCLEOTIDE SEQUENCE</scope>
    <source>
        <strain evidence="1">LMG 11547</strain>
    </source>
</reference>
<evidence type="ECO:0000313" key="2">
    <source>
        <dbReference type="Proteomes" id="UP001165263"/>
    </source>
</evidence>
<proteinExistence type="predicted"/>
<dbReference type="RefSeq" id="WP_259447136.1">
    <property type="nucleotide sequence ID" value="NZ_CP119520.1"/>
</dbReference>
<comment type="caution">
    <text evidence="1">The sequence shown here is derived from an EMBL/GenBank/DDBJ whole genome shotgun (WGS) entry which is preliminary data.</text>
</comment>
<accession>A0ABT2BRY0</accession>
<protein>
    <submittedName>
        <fullName evidence="1">Uncharacterized protein</fullName>
    </submittedName>
</protein>
<name>A0ABT2BRY0_9BURK</name>
<keyword evidence="2" id="KW-1185">Reference proteome</keyword>
<dbReference type="Proteomes" id="UP001165263">
    <property type="component" value="Unassembled WGS sequence"/>
</dbReference>
<evidence type="ECO:0000313" key="1">
    <source>
        <dbReference type="EMBL" id="MCS0627875.1"/>
    </source>
</evidence>